<dbReference type="EMBL" id="CAJNJA010032714">
    <property type="protein sequence ID" value="CAE7670108.1"/>
    <property type="molecule type" value="Genomic_DNA"/>
</dbReference>
<evidence type="ECO:0000313" key="5">
    <source>
        <dbReference type="Proteomes" id="UP000601435"/>
    </source>
</evidence>
<dbReference type="SUPFAM" id="SSF51391">
    <property type="entry name" value="Thiamin phosphate synthase"/>
    <property type="match status" value="1"/>
</dbReference>
<organism evidence="4 5">
    <name type="scientific">Symbiodinium necroappetens</name>
    <dbReference type="NCBI Taxonomy" id="1628268"/>
    <lineage>
        <taxon>Eukaryota</taxon>
        <taxon>Sar</taxon>
        <taxon>Alveolata</taxon>
        <taxon>Dinophyceae</taxon>
        <taxon>Suessiales</taxon>
        <taxon>Symbiodiniaceae</taxon>
        <taxon>Symbiodinium</taxon>
    </lineage>
</organism>
<evidence type="ECO:0000256" key="1">
    <source>
        <dbReference type="ARBA" id="ARBA00004948"/>
    </source>
</evidence>
<dbReference type="GO" id="GO:0005737">
    <property type="term" value="C:cytoplasm"/>
    <property type="evidence" value="ECO:0007669"/>
    <property type="project" value="TreeGrafter"/>
</dbReference>
<evidence type="ECO:0000313" key="4">
    <source>
        <dbReference type="EMBL" id="CAE7670108.1"/>
    </source>
</evidence>
<proteinExistence type="predicted"/>
<dbReference type="PANTHER" id="PTHR20857:SF15">
    <property type="entry name" value="THIAMINE-PHOSPHATE SYNTHASE"/>
    <property type="match status" value="1"/>
</dbReference>
<keyword evidence="5" id="KW-1185">Reference proteome</keyword>
<dbReference type="Gene3D" id="3.20.20.70">
    <property type="entry name" value="Aldolase class I"/>
    <property type="match status" value="1"/>
</dbReference>
<comment type="pathway">
    <text evidence="1">Cofactor biosynthesis; thiamine diphosphate biosynthesis.</text>
</comment>
<reference evidence="4" key="1">
    <citation type="submission" date="2021-02" db="EMBL/GenBank/DDBJ databases">
        <authorList>
            <person name="Dougan E. K."/>
            <person name="Rhodes N."/>
            <person name="Thang M."/>
            <person name="Chan C."/>
        </authorList>
    </citation>
    <scope>NUCLEOTIDE SEQUENCE</scope>
</reference>
<dbReference type="AlphaFoldDB" id="A0A812W8I6"/>
<evidence type="ECO:0000256" key="2">
    <source>
        <dbReference type="ARBA" id="ARBA00022977"/>
    </source>
</evidence>
<dbReference type="Proteomes" id="UP000601435">
    <property type="component" value="Unassembled WGS sequence"/>
</dbReference>
<sequence length="205" mass="21576">MRCRLYLVTPPDFESGGVSVDDFRRKLEAALSGGDVASLLIRGDVSDETLNALAAALTPVAQAADVAVLVEGRCDVADAHHCDGVHLEARPASLRAVRRALGRDAILGADCGDSRHLAMVAGELDCDYVSFDAQARETIAWWAEMMEVPCVAWGEVDLEGAPALIDAGADFLAVGRAVWDHAEGPAEAVRAFNALFDAKAGESGT</sequence>
<feature type="domain" description="Thiamine phosphate synthase/TenI" evidence="3">
    <location>
        <begin position="5"/>
        <end position="178"/>
    </location>
</feature>
<dbReference type="InterPro" id="IPR022998">
    <property type="entry name" value="ThiamineP_synth_TenI"/>
</dbReference>
<evidence type="ECO:0000259" key="3">
    <source>
        <dbReference type="Pfam" id="PF02581"/>
    </source>
</evidence>
<dbReference type="InterPro" id="IPR036206">
    <property type="entry name" value="ThiamineP_synth_sf"/>
</dbReference>
<protein>
    <submittedName>
        <fullName evidence="4">ThiE protein</fullName>
    </submittedName>
</protein>
<keyword evidence="2" id="KW-0784">Thiamine biosynthesis</keyword>
<name>A0A812W8I6_9DINO</name>
<dbReference type="InterPro" id="IPR013785">
    <property type="entry name" value="Aldolase_TIM"/>
</dbReference>
<dbReference type="CDD" id="cd00564">
    <property type="entry name" value="TMP_TenI"/>
    <property type="match status" value="1"/>
</dbReference>
<dbReference type="GO" id="GO:0004789">
    <property type="term" value="F:thiamine-phosphate diphosphorylase activity"/>
    <property type="evidence" value="ECO:0007669"/>
    <property type="project" value="TreeGrafter"/>
</dbReference>
<dbReference type="PANTHER" id="PTHR20857">
    <property type="entry name" value="THIAMINE-PHOSPHATE PYROPHOSPHORYLASE"/>
    <property type="match status" value="1"/>
</dbReference>
<gene>
    <name evidence="4" type="primary">thiE</name>
    <name evidence="4" type="ORF">SNEC2469_LOCUS19180</name>
</gene>
<dbReference type="GO" id="GO:0009228">
    <property type="term" value="P:thiamine biosynthetic process"/>
    <property type="evidence" value="ECO:0007669"/>
    <property type="project" value="UniProtKB-KW"/>
</dbReference>
<comment type="caution">
    <text evidence="4">The sequence shown here is derived from an EMBL/GenBank/DDBJ whole genome shotgun (WGS) entry which is preliminary data.</text>
</comment>
<accession>A0A812W8I6</accession>
<dbReference type="Pfam" id="PF02581">
    <property type="entry name" value="TMP-TENI"/>
    <property type="match status" value="1"/>
</dbReference>